<dbReference type="Gene3D" id="1.10.10.10">
    <property type="entry name" value="Winged helix-like DNA-binding domain superfamily/Winged helix DNA-binding domain"/>
    <property type="match status" value="1"/>
</dbReference>
<dbReference type="InterPro" id="IPR036388">
    <property type="entry name" value="WH-like_DNA-bd_sf"/>
</dbReference>
<evidence type="ECO:0000313" key="2">
    <source>
        <dbReference type="EMBL" id="MFD2832383.1"/>
    </source>
</evidence>
<dbReference type="InterPro" id="IPR049874">
    <property type="entry name" value="ROK_cs"/>
</dbReference>
<dbReference type="RefSeq" id="WP_251740431.1">
    <property type="nucleotide sequence ID" value="NZ_JBHUOJ010000007.1"/>
</dbReference>
<dbReference type="Pfam" id="PF00480">
    <property type="entry name" value="ROK"/>
    <property type="match status" value="1"/>
</dbReference>
<protein>
    <submittedName>
        <fullName evidence="2">ROK family protein</fullName>
    </submittedName>
</protein>
<dbReference type="InterPro" id="IPR036390">
    <property type="entry name" value="WH_DNA-bd_sf"/>
</dbReference>
<proteinExistence type="inferred from homology"/>
<comment type="caution">
    <text evidence="2">The sequence shown here is derived from an EMBL/GenBank/DDBJ whole genome shotgun (WGS) entry which is preliminary data.</text>
</comment>
<dbReference type="PANTHER" id="PTHR18964:SF149">
    <property type="entry name" value="BIFUNCTIONAL UDP-N-ACETYLGLUCOSAMINE 2-EPIMERASE_N-ACETYLMANNOSAMINE KINASE"/>
    <property type="match status" value="1"/>
</dbReference>
<evidence type="ECO:0000256" key="1">
    <source>
        <dbReference type="ARBA" id="ARBA00006479"/>
    </source>
</evidence>
<organism evidence="2 3">
    <name type="scientific">Christiangramia antarctica</name>
    <dbReference type="NCBI Taxonomy" id="2058158"/>
    <lineage>
        <taxon>Bacteria</taxon>
        <taxon>Pseudomonadati</taxon>
        <taxon>Bacteroidota</taxon>
        <taxon>Flavobacteriia</taxon>
        <taxon>Flavobacteriales</taxon>
        <taxon>Flavobacteriaceae</taxon>
        <taxon>Christiangramia</taxon>
    </lineage>
</organism>
<dbReference type="PROSITE" id="PS01125">
    <property type="entry name" value="ROK"/>
    <property type="match status" value="1"/>
</dbReference>
<dbReference type="PANTHER" id="PTHR18964">
    <property type="entry name" value="ROK (REPRESSOR, ORF, KINASE) FAMILY"/>
    <property type="match status" value="1"/>
</dbReference>
<dbReference type="Gene3D" id="3.30.420.40">
    <property type="match status" value="2"/>
</dbReference>
<reference evidence="3" key="1">
    <citation type="journal article" date="2019" name="Int. J. Syst. Evol. Microbiol.">
        <title>The Global Catalogue of Microorganisms (GCM) 10K type strain sequencing project: providing services to taxonomists for standard genome sequencing and annotation.</title>
        <authorList>
            <consortium name="The Broad Institute Genomics Platform"/>
            <consortium name="The Broad Institute Genome Sequencing Center for Infectious Disease"/>
            <person name="Wu L."/>
            <person name="Ma J."/>
        </authorList>
    </citation>
    <scope>NUCLEOTIDE SEQUENCE [LARGE SCALE GENOMIC DNA]</scope>
    <source>
        <strain evidence="3">KCTC 52925</strain>
    </source>
</reference>
<gene>
    <name evidence="2" type="ORF">ACFSYS_03730</name>
</gene>
<evidence type="ECO:0000313" key="3">
    <source>
        <dbReference type="Proteomes" id="UP001597438"/>
    </source>
</evidence>
<dbReference type="InterPro" id="IPR000600">
    <property type="entry name" value="ROK"/>
</dbReference>
<comment type="similarity">
    <text evidence="1">Belongs to the ROK (NagC/XylR) family.</text>
</comment>
<accession>A0ABW5X1G5</accession>
<name>A0ABW5X1G5_9FLAO</name>
<sequence length="415" mass="45392">MSTIVLKEAYVSKLDNVGKKKYTQKIRIIKDLYVGGPKTNFEICKDFNISAPTCTGLMNELIDENLVEKKGRAKSEVGRQPDLFGLKTGSLYVLSIAVGKFNTKMAIFDNDNRNLTGIKTIPIPISKDLSAIDSIYKFAEELIEDSKIDRKKLMGIGINMPGLVDSEEGRNHTYFKTDPKSPPLQELLREKFGSPVFIQNDVKSAALAEYRFGLAQGKKDVLVISLDWGIGLGILMNGKLLTGTKGFAGEMGHIPLINEGALCYCGKQGCLETVGSGIALAKMAKEGLQSGQDSLLNQLSDQELDKIVPQLVIDAANKGDQYAINILYKTGLNLGKGIGILIQLLNPELIILGGKIAKAKEYITTPITQSINEYCMEQLREHAQVALSTLGEDVDILGSIAVVMENIFKEQTEIE</sequence>
<dbReference type="Proteomes" id="UP001597438">
    <property type="component" value="Unassembled WGS sequence"/>
</dbReference>
<dbReference type="SUPFAM" id="SSF46785">
    <property type="entry name" value="Winged helix' DNA-binding domain"/>
    <property type="match status" value="1"/>
</dbReference>
<dbReference type="InterPro" id="IPR043129">
    <property type="entry name" value="ATPase_NBD"/>
</dbReference>
<dbReference type="EMBL" id="JBHUOJ010000007">
    <property type="protein sequence ID" value="MFD2832383.1"/>
    <property type="molecule type" value="Genomic_DNA"/>
</dbReference>
<dbReference type="SUPFAM" id="SSF53067">
    <property type="entry name" value="Actin-like ATPase domain"/>
    <property type="match status" value="1"/>
</dbReference>
<keyword evidence="3" id="KW-1185">Reference proteome</keyword>